<sequence>MFLTAVCYNACQKSIKTALAKSTWTSIQEQHKKKTKTLKCLEAKSGAGADEIFESSWPLWKSLQFLRDKQIPIYTTGNLEGLFKKKIRKVETPATCSSISQLSLHTTSMQQPTNSTEASRLQYNCNLATSTRRLPKMANVNIDSMYFDALVLHAQCVRQEDKLPMWE</sequence>
<dbReference type="AlphaFoldDB" id="A0A6H5IJV3"/>
<organism evidence="1 2">
    <name type="scientific">Trichogramma brassicae</name>
    <dbReference type="NCBI Taxonomy" id="86971"/>
    <lineage>
        <taxon>Eukaryota</taxon>
        <taxon>Metazoa</taxon>
        <taxon>Ecdysozoa</taxon>
        <taxon>Arthropoda</taxon>
        <taxon>Hexapoda</taxon>
        <taxon>Insecta</taxon>
        <taxon>Pterygota</taxon>
        <taxon>Neoptera</taxon>
        <taxon>Endopterygota</taxon>
        <taxon>Hymenoptera</taxon>
        <taxon>Apocrita</taxon>
        <taxon>Proctotrupomorpha</taxon>
        <taxon>Chalcidoidea</taxon>
        <taxon>Trichogrammatidae</taxon>
        <taxon>Trichogramma</taxon>
    </lineage>
</organism>
<proteinExistence type="predicted"/>
<protein>
    <submittedName>
        <fullName evidence="1">Uncharacterized protein</fullName>
    </submittedName>
</protein>
<evidence type="ECO:0000313" key="2">
    <source>
        <dbReference type="Proteomes" id="UP000479190"/>
    </source>
</evidence>
<dbReference type="OrthoDB" id="10051975at2759"/>
<dbReference type="Proteomes" id="UP000479190">
    <property type="component" value="Unassembled WGS sequence"/>
</dbReference>
<accession>A0A6H5IJV3</accession>
<reference evidence="1 2" key="1">
    <citation type="submission" date="2020-02" db="EMBL/GenBank/DDBJ databases">
        <authorList>
            <person name="Ferguson B K."/>
        </authorList>
    </citation>
    <scope>NUCLEOTIDE SEQUENCE [LARGE SCALE GENOMIC DNA]</scope>
</reference>
<keyword evidence="2" id="KW-1185">Reference proteome</keyword>
<evidence type="ECO:0000313" key="1">
    <source>
        <dbReference type="EMBL" id="CAB0037719.1"/>
    </source>
</evidence>
<gene>
    <name evidence="1" type="ORF">TBRA_LOCUS9533</name>
</gene>
<dbReference type="EMBL" id="CADCXV010000866">
    <property type="protein sequence ID" value="CAB0037719.1"/>
    <property type="molecule type" value="Genomic_DNA"/>
</dbReference>
<name>A0A6H5IJV3_9HYME</name>